<keyword evidence="1" id="KW-0238">DNA-binding</keyword>
<keyword evidence="5" id="KW-1185">Reference proteome</keyword>
<dbReference type="Gene3D" id="1.10.30.10">
    <property type="entry name" value="High mobility group box domain"/>
    <property type="match status" value="1"/>
</dbReference>
<dbReference type="EMBL" id="GL379887">
    <property type="protein sequence ID" value="EGT31608.1"/>
    <property type="molecule type" value="Genomic_DNA"/>
</dbReference>
<evidence type="ECO:0000256" key="2">
    <source>
        <dbReference type="SAM" id="MobiDB-lite"/>
    </source>
</evidence>
<dbReference type="GO" id="GO:0003677">
    <property type="term" value="F:DNA binding"/>
    <property type="evidence" value="ECO:0007669"/>
    <property type="project" value="UniProtKB-UniRule"/>
</dbReference>
<dbReference type="SUPFAM" id="SSF47095">
    <property type="entry name" value="HMG-box"/>
    <property type="match status" value="1"/>
</dbReference>
<dbReference type="InterPro" id="IPR036910">
    <property type="entry name" value="HMG_box_dom_sf"/>
</dbReference>
<feature type="domain" description="HMG box" evidence="3">
    <location>
        <begin position="48"/>
        <end position="114"/>
    </location>
</feature>
<dbReference type="InterPro" id="IPR009071">
    <property type="entry name" value="HMG_box_dom"/>
</dbReference>
<accession>G0NHY5</accession>
<feature type="region of interest" description="Disordered" evidence="2">
    <location>
        <begin position="91"/>
        <end position="130"/>
    </location>
</feature>
<dbReference type="PROSITE" id="PS50118">
    <property type="entry name" value="HMG_BOX_2"/>
    <property type="match status" value="1"/>
</dbReference>
<sequence>MNNNNAHLLYILNDGMTANIPKIVQATTELLDKPQTAQQGTAKAKPPVKRPLNAFILFSQAEGKNYLKHRPENEAPGAYLSRMWTDLDSDRKKVYKDEARRRSDTYNADKQTSSTKKPGKTFNQPMAKNTSAGDDWFEKMAVTTASDSPFSSFNVQPTIDANWRPCSLPI</sequence>
<dbReference type="HOGENOM" id="CLU_1548957_0_0_1"/>
<evidence type="ECO:0000256" key="1">
    <source>
        <dbReference type="PROSITE-ProRule" id="PRU00267"/>
    </source>
</evidence>
<proteinExistence type="predicted"/>
<dbReference type="OrthoDB" id="6247875at2759"/>
<dbReference type="AlphaFoldDB" id="G0NHY5"/>
<evidence type="ECO:0000313" key="4">
    <source>
        <dbReference type="EMBL" id="EGT31608.1"/>
    </source>
</evidence>
<keyword evidence="1" id="KW-0539">Nucleus</keyword>
<gene>
    <name evidence="4" type="ORF">CAEBREN_04801</name>
</gene>
<feature type="compositionally biased region" description="Basic and acidic residues" evidence="2">
    <location>
        <begin position="91"/>
        <end position="104"/>
    </location>
</feature>
<name>G0NHY5_CAEBE</name>
<reference evidence="5" key="1">
    <citation type="submission" date="2011-07" db="EMBL/GenBank/DDBJ databases">
        <authorList>
            <consortium name="Caenorhabditis brenneri Sequencing and Analysis Consortium"/>
            <person name="Wilson R.K."/>
        </authorList>
    </citation>
    <scope>NUCLEOTIDE SEQUENCE [LARGE SCALE GENOMIC DNA]</scope>
    <source>
        <strain evidence="5">PB2801</strain>
    </source>
</reference>
<evidence type="ECO:0000313" key="5">
    <source>
        <dbReference type="Proteomes" id="UP000008068"/>
    </source>
</evidence>
<evidence type="ECO:0000259" key="3">
    <source>
        <dbReference type="PROSITE" id="PS50118"/>
    </source>
</evidence>
<dbReference type="SMART" id="SM00398">
    <property type="entry name" value="HMG"/>
    <property type="match status" value="1"/>
</dbReference>
<protein>
    <recommendedName>
        <fullName evidence="3">HMG box domain-containing protein</fullName>
    </recommendedName>
</protein>
<dbReference type="Pfam" id="PF00505">
    <property type="entry name" value="HMG_box"/>
    <property type="match status" value="1"/>
</dbReference>
<dbReference type="Proteomes" id="UP000008068">
    <property type="component" value="Unassembled WGS sequence"/>
</dbReference>
<dbReference type="InParanoid" id="G0NHY5"/>
<feature type="compositionally biased region" description="Polar residues" evidence="2">
    <location>
        <begin position="105"/>
        <end position="130"/>
    </location>
</feature>
<dbReference type="GO" id="GO:0005634">
    <property type="term" value="C:nucleus"/>
    <property type="evidence" value="ECO:0007669"/>
    <property type="project" value="UniProtKB-UniRule"/>
</dbReference>
<feature type="DNA-binding region" description="HMG box" evidence="1">
    <location>
        <begin position="48"/>
        <end position="114"/>
    </location>
</feature>
<organism evidence="5">
    <name type="scientific">Caenorhabditis brenneri</name>
    <name type="common">Nematode worm</name>
    <dbReference type="NCBI Taxonomy" id="135651"/>
    <lineage>
        <taxon>Eukaryota</taxon>
        <taxon>Metazoa</taxon>
        <taxon>Ecdysozoa</taxon>
        <taxon>Nematoda</taxon>
        <taxon>Chromadorea</taxon>
        <taxon>Rhabditida</taxon>
        <taxon>Rhabditina</taxon>
        <taxon>Rhabditomorpha</taxon>
        <taxon>Rhabditoidea</taxon>
        <taxon>Rhabditidae</taxon>
        <taxon>Peloderinae</taxon>
        <taxon>Caenorhabditis</taxon>
    </lineage>
</organism>